<dbReference type="RefSeq" id="WP_284312143.1">
    <property type="nucleotide sequence ID" value="NZ_BSPC01000022.1"/>
</dbReference>
<dbReference type="EMBL" id="BSPC01000022">
    <property type="protein sequence ID" value="GLS19261.1"/>
    <property type="molecule type" value="Genomic_DNA"/>
</dbReference>
<dbReference type="InterPro" id="IPR032710">
    <property type="entry name" value="NTF2-like_dom_sf"/>
</dbReference>
<reference evidence="3" key="1">
    <citation type="journal article" date="2019" name="Int. J. Syst. Evol. Microbiol.">
        <title>The Global Catalogue of Microorganisms (GCM) 10K type strain sequencing project: providing services to taxonomists for standard genome sequencing and annotation.</title>
        <authorList>
            <consortium name="The Broad Institute Genomics Platform"/>
            <consortium name="The Broad Institute Genome Sequencing Center for Infectious Disease"/>
            <person name="Wu L."/>
            <person name="Ma J."/>
        </authorList>
    </citation>
    <scope>NUCLEOTIDE SEQUENCE [LARGE SCALE GENOMIC DNA]</scope>
    <source>
        <strain evidence="3">NBRC 101365</strain>
    </source>
</reference>
<dbReference type="Proteomes" id="UP001156882">
    <property type="component" value="Unassembled WGS sequence"/>
</dbReference>
<proteinExistence type="predicted"/>
<dbReference type="Gene3D" id="3.10.450.50">
    <property type="match status" value="2"/>
</dbReference>
<protein>
    <submittedName>
        <fullName evidence="2">Polyketide cyclase</fullName>
    </submittedName>
</protein>
<comment type="caution">
    <text evidence="2">The sequence shown here is derived from an EMBL/GenBank/DDBJ whole genome shotgun (WGS) entry which is preliminary data.</text>
</comment>
<feature type="region of interest" description="Disordered" evidence="1">
    <location>
        <begin position="103"/>
        <end position="127"/>
    </location>
</feature>
<evidence type="ECO:0000313" key="3">
    <source>
        <dbReference type="Proteomes" id="UP001156882"/>
    </source>
</evidence>
<keyword evidence="3" id="KW-1185">Reference proteome</keyword>
<gene>
    <name evidence="2" type="ORF">GCM10007874_22780</name>
</gene>
<name>A0ABQ6CG70_9HYPH</name>
<sequence>MSRRKQDVVSLLKTIERGGEGALQFVNPDRYIQHNLAIGEGVSGLAAALAQLPPGSARVNTVRVFEDGDYVFAHTDYDFFGPKIGFDIFRYEDGRIVEHWDNLQETPKGPNPGGHTMLDGPTEPADLDKTEENKALIRRQIEDIIAGRLDRLPGYFDGDAYIQHNPLLADGLSGLGAGLKALAEKGVRVKYDRLHLVLGEGNFVLAVSEGIFGEAPSAYYDLYRIENGKIAEHWDVIEAIPPKEEQKNGNGKF</sequence>
<accession>A0ABQ6CG70</accession>
<dbReference type="SUPFAM" id="SSF54427">
    <property type="entry name" value="NTF2-like"/>
    <property type="match status" value="2"/>
</dbReference>
<evidence type="ECO:0000256" key="1">
    <source>
        <dbReference type="SAM" id="MobiDB-lite"/>
    </source>
</evidence>
<organism evidence="2 3">
    <name type="scientific">Labrys miyagiensis</name>
    <dbReference type="NCBI Taxonomy" id="346912"/>
    <lineage>
        <taxon>Bacteria</taxon>
        <taxon>Pseudomonadati</taxon>
        <taxon>Pseudomonadota</taxon>
        <taxon>Alphaproteobacteria</taxon>
        <taxon>Hyphomicrobiales</taxon>
        <taxon>Xanthobacteraceae</taxon>
        <taxon>Labrys</taxon>
    </lineage>
</organism>
<evidence type="ECO:0000313" key="2">
    <source>
        <dbReference type="EMBL" id="GLS19261.1"/>
    </source>
</evidence>